<dbReference type="EMBL" id="UASJ01000001">
    <property type="protein sequence ID" value="SQB64256.1"/>
    <property type="molecule type" value="Genomic_DNA"/>
</dbReference>
<reference evidence="1 2" key="1">
    <citation type="submission" date="2018-06" db="EMBL/GenBank/DDBJ databases">
        <authorList>
            <consortium name="Pathogen Informatics"/>
            <person name="Doyle S."/>
        </authorList>
    </citation>
    <scope>NUCLEOTIDE SEQUENCE [LARGE SCALE GENOMIC DNA]</scope>
    <source>
        <strain evidence="1 2">NCTC11820</strain>
    </source>
</reference>
<dbReference type="AlphaFoldDB" id="A0A2X2YIJ2"/>
<organism evidence="1 2">
    <name type="scientific">Mobiluncus curtisii</name>
    <dbReference type="NCBI Taxonomy" id="2051"/>
    <lineage>
        <taxon>Bacteria</taxon>
        <taxon>Bacillati</taxon>
        <taxon>Actinomycetota</taxon>
        <taxon>Actinomycetes</taxon>
        <taxon>Actinomycetales</taxon>
        <taxon>Actinomycetaceae</taxon>
        <taxon>Mobiluncus</taxon>
    </lineage>
</organism>
<evidence type="ECO:0000313" key="2">
    <source>
        <dbReference type="Proteomes" id="UP000250245"/>
    </source>
</evidence>
<dbReference type="Proteomes" id="UP000250245">
    <property type="component" value="Unassembled WGS sequence"/>
</dbReference>
<protein>
    <recommendedName>
        <fullName evidence="3">Motility protein</fullName>
    </recommendedName>
</protein>
<dbReference type="RefSeq" id="WP_004008098.1">
    <property type="nucleotide sequence ID" value="NZ_CAMUDJ010000002.1"/>
</dbReference>
<proteinExistence type="predicted"/>
<accession>A0A2X2YIJ2</accession>
<gene>
    <name evidence="1" type="ORF">NCTC11820_00590</name>
</gene>
<sequence length="54" mass="5321">MNPISGAAPIMDAETMKALMVTAVAAQTATATKAATAAAALKVMNPQGGLDVYA</sequence>
<evidence type="ECO:0000313" key="1">
    <source>
        <dbReference type="EMBL" id="SQB64256.1"/>
    </source>
</evidence>
<dbReference type="GeneID" id="55566040"/>
<name>A0A2X2YIJ2_9ACTO</name>
<evidence type="ECO:0008006" key="3">
    <source>
        <dbReference type="Google" id="ProtNLM"/>
    </source>
</evidence>